<dbReference type="AlphaFoldDB" id="A0A0G4PYF3"/>
<sequence>MGEVPYHTLHEDGNKSIDGEAEEFIPWLNRDLGRATDIRHVAVRHFIAVSPG</sequence>
<name>A0A0G4PYF3_PENC3</name>
<accession>A0A0G4PYF3</accession>
<evidence type="ECO:0000313" key="1">
    <source>
        <dbReference type="EMBL" id="CRL31406.1"/>
    </source>
</evidence>
<dbReference type="Proteomes" id="UP000053732">
    <property type="component" value="Unassembled WGS sequence"/>
</dbReference>
<organism evidence="1 2">
    <name type="scientific">Penicillium camemberti (strain FM 013)</name>
    <dbReference type="NCBI Taxonomy" id="1429867"/>
    <lineage>
        <taxon>Eukaryota</taxon>
        <taxon>Fungi</taxon>
        <taxon>Dikarya</taxon>
        <taxon>Ascomycota</taxon>
        <taxon>Pezizomycotina</taxon>
        <taxon>Eurotiomycetes</taxon>
        <taxon>Eurotiomycetidae</taxon>
        <taxon>Eurotiales</taxon>
        <taxon>Aspergillaceae</taxon>
        <taxon>Penicillium</taxon>
    </lineage>
</organism>
<dbReference type="EMBL" id="HG793312">
    <property type="protein sequence ID" value="CRL31406.1"/>
    <property type="molecule type" value="Genomic_DNA"/>
</dbReference>
<proteinExistence type="predicted"/>
<keyword evidence="2" id="KW-1185">Reference proteome</keyword>
<evidence type="ECO:0000313" key="2">
    <source>
        <dbReference type="Proteomes" id="UP000053732"/>
    </source>
</evidence>
<reference evidence="1 2" key="1">
    <citation type="journal article" date="2014" name="Nat. Commun.">
        <title>Multiple recent horizontal transfers of a large genomic region in cheese making fungi.</title>
        <authorList>
            <person name="Cheeseman K."/>
            <person name="Ropars J."/>
            <person name="Renault P."/>
            <person name="Dupont J."/>
            <person name="Gouzy J."/>
            <person name="Branca A."/>
            <person name="Abraham A.L."/>
            <person name="Ceppi M."/>
            <person name="Conseiller E."/>
            <person name="Debuchy R."/>
            <person name="Malagnac F."/>
            <person name="Goarin A."/>
            <person name="Silar P."/>
            <person name="Lacoste S."/>
            <person name="Sallet E."/>
            <person name="Bensimon A."/>
            <person name="Giraud T."/>
            <person name="Brygoo Y."/>
        </authorList>
    </citation>
    <scope>NUCLEOTIDE SEQUENCE [LARGE SCALE GENOMIC DNA]</scope>
    <source>
        <strain evidence="2">FM 013</strain>
    </source>
</reference>
<protein>
    <submittedName>
        <fullName evidence="1">Str. FM013</fullName>
    </submittedName>
</protein>
<gene>
    <name evidence="1" type="ORF">PCAMFM013_S3Jg000017</name>
</gene>